<protein>
    <recommendedName>
        <fullName evidence="3">CS domain-containing protein</fullName>
    </recommendedName>
</protein>
<comment type="caution">
    <text evidence="1">The sequence shown here is derived from an EMBL/GenBank/DDBJ whole genome shotgun (WGS) entry which is preliminary data.</text>
</comment>
<accession>A0A367JAJ8</accession>
<dbReference type="EMBL" id="PJQM01003865">
    <property type="protein sequence ID" value="RCH86761.1"/>
    <property type="molecule type" value="Genomic_DNA"/>
</dbReference>
<dbReference type="OrthoDB" id="2233034at2759"/>
<name>A0A367JAJ8_RHIST</name>
<gene>
    <name evidence="1" type="ORF">CU098_006610</name>
</gene>
<proteinExistence type="predicted"/>
<keyword evidence="2" id="KW-1185">Reference proteome</keyword>
<evidence type="ECO:0000313" key="2">
    <source>
        <dbReference type="Proteomes" id="UP000253551"/>
    </source>
</evidence>
<dbReference type="SUPFAM" id="SSF49764">
    <property type="entry name" value="HSP20-like chaperones"/>
    <property type="match status" value="1"/>
</dbReference>
<dbReference type="InterPro" id="IPR008978">
    <property type="entry name" value="HSP20-like_chaperone"/>
</dbReference>
<dbReference type="CDD" id="cd06463">
    <property type="entry name" value="p23_like"/>
    <property type="match status" value="1"/>
</dbReference>
<evidence type="ECO:0000313" key="1">
    <source>
        <dbReference type="EMBL" id="RCH86761.1"/>
    </source>
</evidence>
<evidence type="ECO:0008006" key="3">
    <source>
        <dbReference type="Google" id="ProtNLM"/>
    </source>
</evidence>
<reference evidence="1 2" key="1">
    <citation type="journal article" date="2018" name="G3 (Bethesda)">
        <title>Phylogenetic and Phylogenomic Definition of Rhizopus Species.</title>
        <authorList>
            <person name="Gryganskyi A.P."/>
            <person name="Golan J."/>
            <person name="Dolatabadi S."/>
            <person name="Mondo S."/>
            <person name="Robb S."/>
            <person name="Idnurm A."/>
            <person name="Muszewska A."/>
            <person name="Steczkiewicz K."/>
            <person name="Masonjones S."/>
            <person name="Liao H.L."/>
            <person name="Gajdeczka M.T."/>
            <person name="Anike F."/>
            <person name="Vuek A."/>
            <person name="Anishchenko I.M."/>
            <person name="Voigt K."/>
            <person name="de Hoog G.S."/>
            <person name="Smith M.E."/>
            <person name="Heitman J."/>
            <person name="Vilgalys R."/>
            <person name="Stajich J.E."/>
        </authorList>
    </citation>
    <scope>NUCLEOTIDE SEQUENCE [LARGE SCALE GENOMIC DNA]</scope>
    <source>
        <strain evidence="1 2">LSU 92-RS-03</strain>
    </source>
</reference>
<dbReference type="Proteomes" id="UP000253551">
    <property type="component" value="Unassembled WGS sequence"/>
</dbReference>
<sequence>MLVKLESDQLALGDQQKLNITPSTLKWTQTLESITFTIESNQNIQFSEKFLKLSHPQRTMSLPLFGYLRTDKCDMNTTSNMVTFTKETGSLWPHLFEQKDQNYPLSNINLSIHHNSPIMDTLDFDLVINGQGQKTGLE</sequence>
<organism evidence="1 2">
    <name type="scientific">Rhizopus stolonifer</name>
    <name type="common">Rhizopus nigricans</name>
    <dbReference type="NCBI Taxonomy" id="4846"/>
    <lineage>
        <taxon>Eukaryota</taxon>
        <taxon>Fungi</taxon>
        <taxon>Fungi incertae sedis</taxon>
        <taxon>Mucoromycota</taxon>
        <taxon>Mucoromycotina</taxon>
        <taxon>Mucoromycetes</taxon>
        <taxon>Mucorales</taxon>
        <taxon>Mucorineae</taxon>
        <taxon>Rhizopodaceae</taxon>
        <taxon>Rhizopus</taxon>
    </lineage>
</organism>
<dbReference type="AlphaFoldDB" id="A0A367JAJ8"/>